<keyword evidence="7 9" id="KW-0057">Aromatic amino acid biosynthesis</keyword>
<name>A0ABT2F124_9STAP</name>
<protein>
    <recommendedName>
        <fullName evidence="4 9">N-(5'-phosphoribosyl)anthranilate isomerase</fullName>
        <shortName evidence="9">PRAI</shortName>
        <ecNumber evidence="3 9">5.3.1.24</ecNumber>
    </recommendedName>
</protein>
<comment type="pathway">
    <text evidence="2 9">Amino-acid biosynthesis; L-tryptophan biosynthesis; L-tryptophan from chorismate: step 3/5.</text>
</comment>
<evidence type="ECO:0000259" key="10">
    <source>
        <dbReference type="Pfam" id="PF00697"/>
    </source>
</evidence>
<dbReference type="HAMAP" id="MF_00135">
    <property type="entry name" value="PRAI"/>
    <property type="match status" value="1"/>
</dbReference>
<dbReference type="InterPro" id="IPR011060">
    <property type="entry name" value="RibuloseP-bd_barrel"/>
</dbReference>
<comment type="catalytic activity">
    <reaction evidence="1 9">
        <text>N-(5-phospho-beta-D-ribosyl)anthranilate = 1-(2-carboxyphenylamino)-1-deoxy-D-ribulose 5-phosphate</text>
        <dbReference type="Rhea" id="RHEA:21540"/>
        <dbReference type="ChEBI" id="CHEBI:18277"/>
        <dbReference type="ChEBI" id="CHEBI:58613"/>
        <dbReference type="EC" id="5.3.1.24"/>
    </reaction>
</comment>
<evidence type="ECO:0000256" key="1">
    <source>
        <dbReference type="ARBA" id="ARBA00001164"/>
    </source>
</evidence>
<sequence>MYVKYCGFTRLQDVHSACECDINAIGFVMYPLSARYVDLAAVKRLSAEIPAHIDRVAVTVNMPHNMLQRLVQETHINTVQLHGDEPVTYIQQLRMLLPDIQVFKALKGTETLAKQIDQYASYVDRLLVDTPSHMYGGMGGMFDWRVLDNVSLEKIVIAGGLNRETLPTLIAQVPHVKGIDIASGIEGEQKGYKSLQKMKAIQHYLGGIES</sequence>
<dbReference type="InterPro" id="IPR044643">
    <property type="entry name" value="TrpF_fam"/>
</dbReference>
<evidence type="ECO:0000256" key="6">
    <source>
        <dbReference type="ARBA" id="ARBA00022822"/>
    </source>
</evidence>
<dbReference type="InterPro" id="IPR013785">
    <property type="entry name" value="Aldolase_TIM"/>
</dbReference>
<evidence type="ECO:0000313" key="11">
    <source>
        <dbReference type="EMBL" id="MCS4486160.1"/>
    </source>
</evidence>
<dbReference type="EC" id="5.3.1.24" evidence="3 9"/>
<dbReference type="GO" id="GO:0016853">
    <property type="term" value="F:isomerase activity"/>
    <property type="evidence" value="ECO:0007669"/>
    <property type="project" value="UniProtKB-KW"/>
</dbReference>
<evidence type="ECO:0000313" key="12">
    <source>
        <dbReference type="Proteomes" id="UP001205609"/>
    </source>
</evidence>
<evidence type="ECO:0000256" key="7">
    <source>
        <dbReference type="ARBA" id="ARBA00023141"/>
    </source>
</evidence>
<evidence type="ECO:0000256" key="2">
    <source>
        <dbReference type="ARBA" id="ARBA00004664"/>
    </source>
</evidence>
<evidence type="ECO:0000256" key="4">
    <source>
        <dbReference type="ARBA" id="ARBA00022272"/>
    </source>
</evidence>
<keyword evidence="12" id="KW-1185">Reference proteome</keyword>
<comment type="caution">
    <text evidence="11">The sequence shown here is derived from an EMBL/GenBank/DDBJ whole genome shotgun (WGS) entry which is preliminary data.</text>
</comment>
<accession>A0ABT2F124</accession>
<comment type="similarity">
    <text evidence="9">Belongs to the TrpF family.</text>
</comment>
<dbReference type="Gene3D" id="3.20.20.70">
    <property type="entry name" value="Aldolase class I"/>
    <property type="match status" value="1"/>
</dbReference>
<evidence type="ECO:0000256" key="8">
    <source>
        <dbReference type="ARBA" id="ARBA00023235"/>
    </source>
</evidence>
<gene>
    <name evidence="9" type="primary">trpF</name>
    <name evidence="11" type="ORF">NXS11_04555</name>
</gene>
<evidence type="ECO:0000256" key="3">
    <source>
        <dbReference type="ARBA" id="ARBA00012572"/>
    </source>
</evidence>
<dbReference type="EMBL" id="JANUXY010000003">
    <property type="protein sequence ID" value="MCS4486160.1"/>
    <property type="molecule type" value="Genomic_DNA"/>
</dbReference>
<keyword evidence="8 9" id="KW-0413">Isomerase</keyword>
<keyword evidence="5 9" id="KW-0028">Amino-acid biosynthesis</keyword>
<evidence type="ECO:0000256" key="5">
    <source>
        <dbReference type="ARBA" id="ARBA00022605"/>
    </source>
</evidence>
<dbReference type="PANTHER" id="PTHR42894">
    <property type="entry name" value="N-(5'-PHOSPHORIBOSYL)ANTHRANILATE ISOMERASE"/>
    <property type="match status" value="1"/>
</dbReference>
<organism evidence="11 12">
    <name type="scientific">Staphylococcus americanisciuri</name>
    <dbReference type="NCBI Taxonomy" id="2973940"/>
    <lineage>
        <taxon>Bacteria</taxon>
        <taxon>Bacillati</taxon>
        <taxon>Bacillota</taxon>
        <taxon>Bacilli</taxon>
        <taxon>Bacillales</taxon>
        <taxon>Staphylococcaceae</taxon>
        <taxon>Staphylococcus</taxon>
    </lineage>
</organism>
<reference evidence="11 12" key="1">
    <citation type="journal article" date="2023" name="Int. J. Syst. Evol. Microbiol.">
        <title>Streptococcus sciuri sp. nov., Staphylococcus marylandisciuri sp. nov. and Staphylococcus americanisciuri sp. nov., isolated from faeces of eastern grey squirrel (Sciurus carolinensis).</title>
        <authorList>
            <person name="Volokhov D.V."/>
            <person name="Zagorodnyaya T.A."/>
            <person name="Furtak V.A."/>
            <person name="Nattanmai G."/>
            <person name="Randall L."/>
            <person name="Jose S."/>
            <person name="Gao Y."/>
            <person name="Eisenberg T."/>
            <person name="Delmonte P."/>
            <person name="Blom J."/>
            <person name="Mitchell K.K."/>
        </authorList>
    </citation>
    <scope>NUCLEOTIDE SEQUENCE [LARGE SCALE GENOMIC DNA]</scope>
    <source>
        <strain evidence="11 12">GRT3</strain>
    </source>
</reference>
<keyword evidence="6 9" id="KW-0822">Tryptophan biosynthesis</keyword>
<dbReference type="SUPFAM" id="SSF51366">
    <property type="entry name" value="Ribulose-phoshate binding barrel"/>
    <property type="match status" value="1"/>
</dbReference>
<proteinExistence type="inferred from homology"/>
<dbReference type="InterPro" id="IPR001240">
    <property type="entry name" value="PRAI_dom"/>
</dbReference>
<dbReference type="PANTHER" id="PTHR42894:SF1">
    <property type="entry name" value="N-(5'-PHOSPHORIBOSYL)ANTHRANILATE ISOMERASE"/>
    <property type="match status" value="1"/>
</dbReference>
<dbReference type="Proteomes" id="UP001205609">
    <property type="component" value="Unassembled WGS sequence"/>
</dbReference>
<dbReference type="Pfam" id="PF00697">
    <property type="entry name" value="PRAI"/>
    <property type="match status" value="1"/>
</dbReference>
<feature type="domain" description="N-(5'phosphoribosyl) anthranilate isomerase (PRAI)" evidence="10">
    <location>
        <begin position="3"/>
        <end position="201"/>
    </location>
</feature>
<dbReference type="CDD" id="cd00405">
    <property type="entry name" value="PRAI"/>
    <property type="match status" value="1"/>
</dbReference>
<evidence type="ECO:0000256" key="9">
    <source>
        <dbReference type="HAMAP-Rule" id="MF_00135"/>
    </source>
</evidence>
<dbReference type="RefSeq" id="WP_259199337.1">
    <property type="nucleotide sequence ID" value="NZ_JANUXY010000003.1"/>
</dbReference>